<protein>
    <submittedName>
        <fullName evidence="3">Methyltransferase domain-containing protein</fullName>
    </submittedName>
</protein>
<organism evidence="3 4">
    <name type="scientific">Nocardiopsis coralli</name>
    <dbReference type="NCBI Taxonomy" id="2772213"/>
    <lineage>
        <taxon>Bacteria</taxon>
        <taxon>Bacillati</taxon>
        <taxon>Actinomycetota</taxon>
        <taxon>Actinomycetes</taxon>
        <taxon>Streptosporangiales</taxon>
        <taxon>Nocardiopsidaceae</taxon>
        <taxon>Nocardiopsis</taxon>
    </lineage>
</organism>
<sequence>MDEKFWDDKYGEHGQIWSGRPNGVLVNEAADLEPGRALDVGCGEGGDAHWLASHGWTVTGVDLSRVALDRARELCRDLPVDLRHQDLAKEPPEPGAYDLVSLHYFPLLREQGHAALCGLVEAVAPGGTLLVVGHDMSGLQGHEGGDFDPGDFYQPAEFAALLGEGWTVEADGVRPRVDSAPEGTAHTHDVVLRARRSG</sequence>
<keyword evidence="1" id="KW-0808">Transferase</keyword>
<evidence type="ECO:0000313" key="4">
    <source>
        <dbReference type="Proteomes" id="UP000806528"/>
    </source>
</evidence>
<dbReference type="InterPro" id="IPR041698">
    <property type="entry name" value="Methyltransf_25"/>
</dbReference>
<evidence type="ECO:0000256" key="1">
    <source>
        <dbReference type="ARBA" id="ARBA00022679"/>
    </source>
</evidence>
<accession>A0ABR9PBK5</accession>
<dbReference type="GO" id="GO:0008168">
    <property type="term" value="F:methyltransferase activity"/>
    <property type="evidence" value="ECO:0007669"/>
    <property type="project" value="UniProtKB-KW"/>
</dbReference>
<evidence type="ECO:0000259" key="2">
    <source>
        <dbReference type="Pfam" id="PF13649"/>
    </source>
</evidence>
<keyword evidence="4" id="KW-1185">Reference proteome</keyword>
<dbReference type="EMBL" id="JADBGI010000022">
    <property type="protein sequence ID" value="MBE3001221.1"/>
    <property type="molecule type" value="Genomic_DNA"/>
</dbReference>
<comment type="caution">
    <text evidence="3">The sequence shown here is derived from an EMBL/GenBank/DDBJ whole genome shotgun (WGS) entry which is preliminary data.</text>
</comment>
<dbReference type="PANTHER" id="PTHR43861:SF3">
    <property type="entry name" value="PUTATIVE (AFU_ORTHOLOGUE AFUA_2G14390)-RELATED"/>
    <property type="match status" value="1"/>
</dbReference>
<evidence type="ECO:0000313" key="3">
    <source>
        <dbReference type="EMBL" id="MBE3001221.1"/>
    </source>
</evidence>
<keyword evidence="3" id="KW-0489">Methyltransferase</keyword>
<feature type="domain" description="Methyltransferase" evidence="2">
    <location>
        <begin position="38"/>
        <end position="127"/>
    </location>
</feature>
<dbReference type="PANTHER" id="PTHR43861">
    <property type="entry name" value="TRANS-ACONITATE 2-METHYLTRANSFERASE-RELATED"/>
    <property type="match status" value="1"/>
</dbReference>
<dbReference type="Pfam" id="PF13649">
    <property type="entry name" value="Methyltransf_25"/>
    <property type="match status" value="1"/>
</dbReference>
<gene>
    <name evidence="3" type="ORF">IDM40_21360</name>
</gene>
<dbReference type="CDD" id="cd02440">
    <property type="entry name" value="AdoMet_MTases"/>
    <property type="match status" value="1"/>
</dbReference>
<name>A0ABR9PBK5_9ACTN</name>
<dbReference type="InterPro" id="IPR029063">
    <property type="entry name" value="SAM-dependent_MTases_sf"/>
</dbReference>
<dbReference type="RefSeq" id="WP_193123820.1">
    <property type="nucleotide sequence ID" value="NZ_JADBGI010000022.1"/>
</dbReference>
<dbReference type="Gene3D" id="3.40.50.150">
    <property type="entry name" value="Vaccinia Virus protein VP39"/>
    <property type="match status" value="1"/>
</dbReference>
<dbReference type="SUPFAM" id="SSF53335">
    <property type="entry name" value="S-adenosyl-L-methionine-dependent methyltransferases"/>
    <property type="match status" value="1"/>
</dbReference>
<reference evidence="3 4" key="1">
    <citation type="submission" date="2020-09" db="EMBL/GenBank/DDBJ databases">
        <title>Diversity and distribution of actinomycetes associated with coral in the coast of Hainan.</title>
        <authorList>
            <person name="Li F."/>
        </authorList>
    </citation>
    <scope>NUCLEOTIDE SEQUENCE [LARGE SCALE GENOMIC DNA]</scope>
    <source>
        <strain evidence="3 4">HNM0947</strain>
    </source>
</reference>
<dbReference type="GO" id="GO:0032259">
    <property type="term" value="P:methylation"/>
    <property type="evidence" value="ECO:0007669"/>
    <property type="project" value="UniProtKB-KW"/>
</dbReference>
<dbReference type="Proteomes" id="UP000806528">
    <property type="component" value="Unassembled WGS sequence"/>
</dbReference>
<proteinExistence type="predicted"/>